<proteinExistence type="inferred from homology"/>
<feature type="domain" description="AB hydrolase-1" evidence="3">
    <location>
        <begin position="36"/>
        <end position="256"/>
    </location>
</feature>
<dbReference type="Proteomes" id="UP001527882">
    <property type="component" value="Unassembled WGS sequence"/>
</dbReference>
<name>A0ABT4Q9K0_9BACL</name>
<dbReference type="InterPro" id="IPR050261">
    <property type="entry name" value="FrsA_esterase"/>
</dbReference>
<evidence type="ECO:0000256" key="2">
    <source>
        <dbReference type="ARBA" id="ARBA00038115"/>
    </source>
</evidence>
<reference evidence="4 5" key="1">
    <citation type="submission" date="2022-12" db="EMBL/GenBank/DDBJ databases">
        <title>Draft genome sequence of Paenibacillus sp. dW9.</title>
        <authorList>
            <person name="Choi E.-W."/>
            <person name="Kim D.-U."/>
        </authorList>
    </citation>
    <scope>NUCLEOTIDE SEQUENCE [LARGE SCALE GENOMIC DNA]</scope>
    <source>
        <strain evidence="5">dW9</strain>
    </source>
</reference>
<dbReference type="InterPro" id="IPR000073">
    <property type="entry name" value="AB_hydrolase_1"/>
</dbReference>
<dbReference type="RefSeq" id="WP_269882071.1">
    <property type="nucleotide sequence ID" value="NZ_JAQAGZ010000008.1"/>
</dbReference>
<organism evidence="4 5">
    <name type="scientific">Paenibacillus gyeongsangnamensis</name>
    <dbReference type="NCBI Taxonomy" id="3388067"/>
    <lineage>
        <taxon>Bacteria</taxon>
        <taxon>Bacillati</taxon>
        <taxon>Bacillota</taxon>
        <taxon>Bacilli</taxon>
        <taxon>Bacillales</taxon>
        <taxon>Paenibacillaceae</taxon>
        <taxon>Paenibacillus</taxon>
    </lineage>
</organism>
<dbReference type="SUPFAM" id="SSF53474">
    <property type="entry name" value="alpha/beta-Hydrolases"/>
    <property type="match status" value="1"/>
</dbReference>
<comment type="similarity">
    <text evidence="2">Belongs to the AB hydrolase superfamily. FUS2 hydrolase family.</text>
</comment>
<dbReference type="InterPro" id="IPR029058">
    <property type="entry name" value="AB_hydrolase_fold"/>
</dbReference>
<dbReference type="PANTHER" id="PTHR22946">
    <property type="entry name" value="DIENELACTONE HYDROLASE DOMAIN-CONTAINING PROTEIN-RELATED"/>
    <property type="match status" value="1"/>
</dbReference>
<keyword evidence="5" id="KW-1185">Reference proteome</keyword>
<comment type="caution">
    <text evidence="4">The sequence shown here is derived from an EMBL/GenBank/DDBJ whole genome shotgun (WGS) entry which is preliminary data.</text>
</comment>
<protein>
    <submittedName>
        <fullName evidence="4">Alpha/beta fold hydrolase</fullName>
    </submittedName>
</protein>
<evidence type="ECO:0000256" key="1">
    <source>
        <dbReference type="ARBA" id="ARBA00022801"/>
    </source>
</evidence>
<dbReference type="Pfam" id="PF12697">
    <property type="entry name" value="Abhydrolase_6"/>
    <property type="match status" value="1"/>
</dbReference>
<evidence type="ECO:0000313" key="5">
    <source>
        <dbReference type="Proteomes" id="UP001527882"/>
    </source>
</evidence>
<keyword evidence="1 4" id="KW-0378">Hydrolase</keyword>
<evidence type="ECO:0000259" key="3">
    <source>
        <dbReference type="Pfam" id="PF12697"/>
    </source>
</evidence>
<dbReference type="Gene3D" id="3.40.50.1820">
    <property type="entry name" value="alpha/beta hydrolase"/>
    <property type="match status" value="1"/>
</dbReference>
<evidence type="ECO:0000313" key="4">
    <source>
        <dbReference type="EMBL" id="MCZ8513552.1"/>
    </source>
</evidence>
<accession>A0ABT4Q9K0</accession>
<dbReference type="PANTHER" id="PTHR22946:SF9">
    <property type="entry name" value="POLYKETIDE TRANSFERASE AF380"/>
    <property type="match status" value="1"/>
</dbReference>
<dbReference type="GO" id="GO:0016787">
    <property type="term" value="F:hydrolase activity"/>
    <property type="evidence" value="ECO:0007669"/>
    <property type="project" value="UniProtKB-KW"/>
</dbReference>
<dbReference type="EMBL" id="JAQAGZ010000008">
    <property type="protein sequence ID" value="MCZ8513552.1"/>
    <property type="molecule type" value="Genomic_DNA"/>
</dbReference>
<sequence length="280" mass="31155">MEQIRHAAFELELGEGLRLRGDVKLAENGSESRPVVLFVHGFKSFKDWGFYPYVTDVFAAKGYYTVSFSFSCSGVNETDFDELEKFAVGTYSREQQDLAALLEALKRGELPGSESADLGRIALVGHSRGGGNSLIFAGEHSEIGAVVTWNGIADVDLFDDAFKAEIARSGVAYVPNMRTKQQMPIRAVFYEDLARNKERFELKRIMKELRTPVLALMAGQDSVRLRRGFEELQKAAPHQRYEIIPDTGHTFGAVHPFAGTTPQLEEAVRLSLEFIGEQLG</sequence>
<gene>
    <name evidence="4" type="ORF">O9H85_14135</name>
</gene>